<evidence type="ECO:0000256" key="9">
    <source>
        <dbReference type="SAM" id="MobiDB-lite"/>
    </source>
</evidence>
<evidence type="ECO:0000313" key="13">
    <source>
        <dbReference type="Proteomes" id="UP000664203"/>
    </source>
</evidence>
<keyword evidence="7" id="KW-0472">Membrane</keyword>
<dbReference type="Proteomes" id="UP000664203">
    <property type="component" value="Unassembled WGS sequence"/>
</dbReference>
<feature type="region of interest" description="Disordered" evidence="9">
    <location>
        <begin position="1"/>
        <end position="45"/>
    </location>
</feature>
<evidence type="ECO:0000256" key="6">
    <source>
        <dbReference type="ARBA" id="ARBA00023034"/>
    </source>
</evidence>
<feature type="compositionally biased region" description="Polar residues" evidence="9">
    <location>
        <begin position="517"/>
        <end position="530"/>
    </location>
</feature>
<sequence>MYDDASLYYSFNPSAQPQQEVSQLPKHKRKQSVLERPNEDNQADTGRVDHLADVFEATQELVGPPEATLTRRAQSYSDFHDAVKAVLGQDIPYKGAARERAKDDANTEDKDITSELDFADWYNGLEHELLDSSHDDYTNYQRQLEISQSHLDTLLLDTSSTLDLLASLTSSFKDVESQTTIFQRQCAGLLDEQRRITRLADDLDSNLKYYSYLEPVTRRLNAPGAGNFVRSKEFSGMLARLDECLEYMAAYPKQREAATYQLRYRSLMTRGLTLIRVHFVGALREIASDVSRRIADRQLNDTTNSALLYAKFRFGASELKEIAQEIRKRAVVPVGAEPGAEAEYQSLMNELYTSYSATRGRLVIPLARKKIADIALAPSTSKELVSFARSSIGYTRGVCSDEYELWREWFEGEDGLYDFLESVCEPLYDHLRPRIIHETQLLKLCELCTLLQTRYIHDQDEEAEPMEANHFDFSLLIHAALEDAQTRLVFRAQAILRDEIERYKPKKEELDYPARNRQVSLSGTKSQRPRATSGRKGSNAEPTTPMPKTPMVVEQGDSPNGRWGFDTEAVFQGWYPTLRKAIWLLSRIYRLVNSTVFDDLAHNIVHQTTNSLQHASTLVTQRTQNTSADGRLFLIKHLLILKQQIVAFDIEYVTPDVSFDFSGVTNTFWELRERGGLFDPRSLWRIMGGGLLPKVVENMLDAKVELDGSLRTVINDLTSEFASRITKPVDASATAKKGFDAVQAVNVIQKIAEKEVPVLRRKLDEYLDDVRTKETLVAAVQDQVIQNYETFYDIYTAEKRSNGKQVSKKGKGRDDEAWDPDMFTEWAGSVFRVRGMGALDEDGDSRSRSMSRSGSM</sequence>
<name>A0A8H3PKN6_9LECA</name>
<organism evidence="12 13">
    <name type="scientific">Alectoria fallacina</name>
    <dbReference type="NCBI Taxonomy" id="1903189"/>
    <lineage>
        <taxon>Eukaryota</taxon>
        <taxon>Fungi</taxon>
        <taxon>Dikarya</taxon>
        <taxon>Ascomycota</taxon>
        <taxon>Pezizomycotina</taxon>
        <taxon>Lecanoromycetes</taxon>
        <taxon>OSLEUM clade</taxon>
        <taxon>Lecanoromycetidae</taxon>
        <taxon>Lecanorales</taxon>
        <taxon>Lecanorineae</taxon>
        <taxon>Parmeliaceae</taxon>
        <taxon>Alectoria</taxon>
    </lineage>
</organism>
<dbReference type="AlphaFoldDB" id="A0A8H3PKN6"/>
<evidence type="ECO:0000256" key="8">
    <source>
        <dbReference type="ARBA" id="ARBA00031339"/>
    </source>
</evidence>
<keyword evidence="5" id="KW-0653">Protein transport</keyword>
<feature type="compositionally biased region" description="Polar residues" evidence="9">
    <location>
        <begin position="9"/>
        <end position="22"/>
    </location>
</feature>
<comment type="caution">
    <text evidence="12">The sequence shown here is derived from an EMBL/GenBank/DDBJ whole genome shotgun (WGS) entry which is preliminary data.</text>
</comment>
<keyword evidence="6" id="KW-0333">Golgi apparatus</keyword>
<comment type="similarity">
    <text evidence="2">Belongs to the COG3 family.</text>
</comment>
<evidence type="ECO:0000256" key="1">
    <source>
        <dbReference type="ARBA" id="ARBA00004395"/>
    </source>
</evidence>
<evidence type="ECO:0000256" key="2">
    <source>
        <dbReference type="ARBA" id="ARBA00009936"/>
    </source>
</evidence>
<dbReference type="GO" id="GO:0006914">
    <property type="term" value="P:autophagy"/>
    <property type="evidence" value="ECO:0007669"/>
    <property type="project" value="TreeGrafter"/>
</dbReference>
<feature type="domain" description="Conserved oligomeric Golgi complex subunit 3 C-terminal" evidence="11">
    <location>
        <begin position="305"/>
        <end position="664"/>
    </location>
</feature>
<gene>
    <name evidence="12" type="primary">COG3</name>
    <name evidence="12" type="ORF">ALECFALPRED_010161</name>
</gene>
<accession>A0A8H3PKN6</accession>
<evidence type="ECO:0000256" key="5">
    <source>
        <dbReference type="ARBA" id="ARBA00022927"/>
    </source>
</evidence>
<evidence type="ECO:0000256" key="4">
    <source>
        <dbReference type="ARBA" id="ARBA00022448"/>
    </source>
</evidence>
<dbReference type="GO" id="GO:0007030">
    <property type="term" value="P:Golgi organization"/>
    <property type="evidence" value="ECO:0007669"/>
    <property type="project" value="TreeGrafter"/>
</dbReference>
<dbReference type="GO" id="GO:0005801">
    <property type="term" value="C:cis-Golgi network"/>
    <property type="evidence" value="ECO:0007669"/>
    <property type="project" value="InterPro"/>
</dbReference>
<dbReference type="InterPro" id="IPR048320">
    <property type="entry name" value="COG3_N"/>
</dbReference>
<dbReference type="PANTHER" id="PTHR13302">
    <property type="entry name" value="CONSERVED OLIGOMERIC GOLGI COMPLEX COMPONENT 3"/>
    <property type="match status" value="1"/>
</dbReference>
<dbReference type="GO" id="GO:0000139">
    <property type="term" value="C:Golgi membrane"/>
    <property type="evidence" value="ECO:0007669"/>
    <property type="project" value="UniProtKB-SubCell"/>
</dbReference>
<dbReference type="GO" id="GO:0017119">
    <property type="term" value="C:Golgi transport complex"/>
    <property type="evidence" value="ECO:0007669"/>
    <property type="project" value="TreeGrafter"/>
</dbReference>
<evidence type="ECO:0000256" key="3">
    <source>
        <dbReference type="ARBA" id="ARBA00020976"/>
    </source>
</evidence>
<dbReference type="GO" id="GO:0006886">
    <property type="term" value="P:intracellular protein transport"/>
    <property type="evidence" value="ECO:0007669"/>
    <property type="project" value="InterPro"/>
</dbReference>
<protein>
    <recommendedName>
        <fullName evidence="3">Conserved oligomeric Golgi complex subunit 3</fullName>
    </recommendedName>
    <alternativeName>
        <fullName evidence="8">Component of oligomeric Golgi complex 3</fullName>
    </alternativeName>
</protein>
<dbReference type="EMBL" id="CAJPDR010000824">
    <property type="protein sequence ID" value="CAF9942860.1"/>
    <property type="molecule type" value="Genomic_DNA"/>
</dbReference>
<feature type="domain" description="Conserved oligomeric Golgi complex subunit 3 N-terminal" evidence="10">
    <location>
        <begin position="139"/>
        <end position="285"/>
    </location>
</feature>
<keyword evidence="4" id="KW-0813">Transport</keyword>
<proteinExistence type="inferred from homology"/>
<evidence type="ECO:0000313" key="12">
    <source>
        <dbReference type="EMBL" id="CAF9942860.1"/>
    </source>
</evidence>
<dbReference type="Pfam" id="PF04136">
    <property type="entry name" value="COG3_N"/>
    <property type="match status" value="1"/>
</dbReference>
<feature type="region of interest" description="Disordered" evidence="9">
    <location>
        <begin position="514"/>
        <end position="558"/>
    </location>
</feature>
<feature type="region of interest" description="Disordered" evidence="9">
    <location>
        <begin position="837"/>
        <end position="856"/>
    </location>
</feature>
<comment type="subcellular location">
    <subcellularLocation>
        <location evidence="1">Golgi apparatus membrane</location>
        <topology evidence="1">Peripheral membrane protein</topology>
    </subcellularLocation>
</comment>
<keyword evidence="13" id="KW-1185">Reference proteome</keyword>
<evidence type="ECO:0000256" key="7">
    <source>
        <dbReference type="ARBA" id="ARBA00023136"/>
    </source>
</evidence>
<dbReference type="PANTHER" id="PTHR13302:SF8">
    <property type="entry name" value="CONSERVED OLIGOMERIC GOLGI COMPLEX SUBUNIT 3"/>
    <property type="match status" value="1"/>
</dbReference>
<dbReference type="Pfam" id="PF20671">
    <property type="entry name" value="COG3_C"/>
    <property type="match status" value="1"/>
</dbReference>
<dbReference type="GO" id="GO:0006891">
    <property type="term" value="P:intra-Golgi vesicle-mediated transport"/>
    <property type="evidence" value="ECO:0007669"/>
    <property type="project" value="TreeGrafter"/>
</dbReference>
<reference evidence="12" key="1">
    <citation type="submission" date="2021-03" db="EMBL/GenBank/DDBJ databases">
        <authorList>
            <person name="Tagirdzhanova G."/>
        </authorList>
    </citation>
    <scope>NUCLEOTIDE SEQUENCE</scope>
</reference>
<dbReference type="InterPro" id="IPR007265">
    <property type="entry name" value="COG_su3"/>
</dbReference>
<dbReference type="InterPro" id="IPR048685">
    <property type="entry name" value="COG3_C"/>
</dbReference>
<dbReference type="OrthoDB" id="296793at2759"/>
<evidence type="ECO:0000259" key="10">
    <source>
        <dbReference type="Pfam" id="PF04136"/>
    </source>
</evidence>
<evidence type="ECO:0000259" key="11">
    <source>
        <dbReference type="Pfam" id="PF20671"/>
    </source>
</evidence>